<keyword evidence="3" id="KW-1185">Reference proteome</keyword>
<accession>A0A836ISI3</accession>
<dbReference type="Proteomes" id="UP000674318">
    <property type="component" value="Unassembled WGS sequence"/>
</dbReference>
<dbReference type="KEGG" id="phet:94290253"/>
<dbReference type="InterPro" id="IPR036322">
    <property type="entry name" value="WD40_repeat_dom_sf"/>
</dbReference>
<dbReference type="OrthoDB" id="271060at2759"/>
<comment type="caution">
    <text evidence="2">The sequence shown here is derived from an EMBL/GenBank/DDBJ whole genome shotgun (WGS) entry which is preliminary data.</text>
</comment>
<feature type="compositionally biased region" description="Low complexity" evidence="1">
    <location>
        <begin position="1"/>
        <end position="10"/>
    </location>
</feature>
<evidence type="ECO:0000256" key="1">
    <source>
        <dbReference type="SAM" id="MobiDB-lite"/>
    </source>
</evidence>
<dbReference type="RefSeq" id="XP_067756360.1">
    <property type="nucleotide sequence ID" value="XM_067900176.1"/>
</dbReference>
<gene>
    <name evidence="2" type="ORF">JKF63_04183</name>
</gene>
<evidence type="ECO:0000313" key="2">
    <source>
        <dbReference type="EMBL" id="KAG5501913.1"/>
    </source>
</evidence>
<organism evidence="2 3">
    <name type="scientific">Porcisia hertigi</name>
    <dbReference type="NCBI Taxonomy" id="2761500"/>
    <lineage>
        <taxon>Eukaryota</taxon>
        <taxon>Discoba</taxon>
        <taxon>Euglenozoa</taxon>
        <taxon>Kinetoplastea</taxon>
        <taxon>Metakinetoplastina</taxon>
        <taxon>Trypanosomatida</taxon>
        <taxon>Trypanosomatidae</taxon>
        <taxon>Leishmaniinae</taxon>
        <taxon>Porcisia</taxon>
    </lineage>
</organism>
<dbReference type="InterPro" id="IPR015943">
    <property type="entry name" value="WD40/YVTN_repeat-like_dom_sf"/>
</dbReference>
<name>A0A836ISI3_9TRYP</name>
<reference evidence="2 3" key="1">
    <citation type="submission" date="2021-02" db="EMBL/GenBank/DDBJ databases">
        <title>Porcisia hertigi Genome sequencing and assembly.</title>
        <authorList>
            <person name="Almutairi H."/>
            <person name="Gatherer D."/>
        </authorList>
    </citation>
    <scope>NUCLEOTIDE SEQUENCE [LARGE SCALE GENOMIC DNA]</scope>
    <source>
        <strain evidence="2 3">C119</strain>
    </source>
</reference>
<dbReference type="AlphaFoldDB" id="A0A836ISI3"/>
<dbReference type="GeneID" id="94290253"/>
<sequence length="587" mass="64396">MEFSTSSSSDAELEEELHRNLHRERRTQRGIVRASSSTTRCQTMRFTMTDGRAVEIRKGTIYIPSRDMYVHVLQARSCPERWFGDGRVPLRRRRPLPPDLVVVQRVTEDPRAAAASSGGAASRLLVDVTLSDATNNDFFVFKEVLSRSTENNPGGVAAPFLTAASTGALLKPQSTWVDPLTDTQFQRITCLPRWHLSLAHPRLLREARHDTWDAVELNPPLHTNDACCYDDFLGIVWKLNGLDGSLWYLRYDDNAATTPRVAAITSVCVTTIGVASAQRCVGMHCKHEEPSLNSATVSEYQATDRRACLLFAVTASHALIIRLTYTLCNRFTVNHALSTLALESVVLKPLQLSGVTCCCVGSAVNSVCAPWSSSANDALFCVGAGRNVFAFTWRHERWRKIRLASFATTDVTAMTLHTVARHPSLPVTVVAGMRNGTIQVITPEGRTRDRATFDTTPRHGGSDITAMYMVPGMAYGIVSVARDGGARLWDLRCLRSYKDPVCVLLTSRLGGGQSGPCSAAMAGHLLAVSCVSTGLMCVDARTGTQLFHTTHNLSSETRIALGSFDGGDGFELYTFSPHCTQRFHLEL</sequence>
<proteinExistence type="predicted"/>
<dbReference type="SUPFAM" id="SSF50978">
    <property type="entry name" value="WD40 repeat-like"/>
    <property type="match status" value="1"/>
</dbReference>
<feature type="region of interest" description="Disordered" evidence="1">
    <location>
        <begin position="1"/>
        <end position="38"/>
    </location>
</feature>
<evidence type="ECO:0000313" key="3">
    <source>
        <dbReference type="Proteomes" id="UP000674318"/>
    </source>
</evidence>
<protein>
    <submittedName>
        <fullName evidence="2">Uncharacterized protein</fullName>
    </submittedName>
</protein>
<dbReference type="Gene3D" id="2.130.10.10">
    <property type="entry name" value="YVTN repeat-like/Quinoprotein amine dehydrogenase"/>
    <property type="match status" value="1"/>
</dbReference>
<dbReference type="EMBL" id="JAFJZO010000026">
    <property type="protein sequence ID" value="KAG5501913.1"/>
    <property type="molecule type" value="Genomic_DNA"/>
</dbReference>